<dbReference type="EMBL" id="JBHSAJ010000009">
    <property type="protein sequence ID" value="MFC3933967.1"/>
    <property type="molecule type" value="Genomic_DNA"/>
</dbReference>
<dbReference type="PANTHER" id="PTHR43581">
    <property type="entry name" value="ATP/GTP PHOSPHATASE"/>
    <property type="match status" value="1"/>
</dbReference>
<evidence type="ECO:0000259" key="1">
    <source>
        <dbReference type="Pfam" id="PF13304"/>
    </source>
</evidence>
<sequence length="382" mass="42194">MLKALKVSNFTVFGSDVEFMFSPGLNVIVGENGAGKTHVLKLGYLFSRAWPDLTAQRLAVNKERAQAYLAERLADLFQVSDLSALIRRNAKGGAVLQAQVDGHIPTVQIRMADEPEFTSPGLPEAMPWKVQIQRKDQAGLLKATVLPDEVPDAAARNAFLPQQVLVPSKEMVSLFKGLIGLFDKYRDFPLDISYRDLAVAMSTLEPRDRPPLMSDVAQRMQSLLGGDLKLEKGELVFERADGSQMDISLMAEGYRKLAMLIYLLRYGVVERGSTLFWDEPEANLNPAALKLLAEALYALGSAGVQVVVATHSLFLLREFEILQMKSAQGPVNQVPNKYFGLGRQKKDGPVSVTQSTDIADIEPLVLLDESLQQSDRYMEANP</sequence>
<proteinExistence type="predicted"/>
<evidence type="ECO:0000259" key="2">
    <source>
        <dbReference type="Pfam" id="PF13476"/>
    </source>
</evidence>
<dbReference type="Pfam" id="PF13476">
    <property type="entry name" value="AAA_23"/>
    <property type="match status" value="1"/>
</dbReference>
<dbReference type="InterPro" id="IPR051396">
    <property type="entry name" value="Bact_Antivir_Def_Nuclease"/>
</dbReference>
<feature type="domain" description="Rad50/SbcC-type AAA" evidence="2">
    <location>
        <begin position="5"/>
        <end position="39"/>
    </location>
</feature>
<comment type="caution">
    <text evidence="3">The sequence shown here is derived from an EMBL/GenBank/DDBJ whole genome shotgun (WGS) entry which is preliminary data.</text>
</comment>
<keyword evidence="4" id="KW-1185">Reference proteome</keyword>
<feature type="domain" description="ATPase AAA-type core" evidence="1">
    <location>
        <begin position="237"/>
        <end position="316"/>
    </location>
</feature>
<dbReference type="PANTHER" id="PTHR43581:SF2">
    <property type="entry name" value="EXCINUCLEASE ATPASE SUBUNIT"/>
    <property type="match status" value="1"/>
</dbReference>
<dbReference type="InterPro" id="IPR038729">
    <property type="entry name" value="Rad50/SbcC_AAA"/>
</dbReference>
<dbReference type="InterPro" id="IPR027417">
    <property type="entry name" value="P-loop_NTPase"/>
</dbReference>
<dbReference type="RefSeq" id="WP_055397341.1">
    <property type="nucleotide sequence ID" value="NZ_JAMXAX010000012.1"/>
</dbReference>
<accession>A0ABV8D741</accession>
<evidence type="ECO:0000313" key="3">
    <source>
        <dbReference type="EMBL" id="MFC3933967.1"/>
    </source>
</evidence>
<dbReference type="InterPro" id="IPR003959">
    <property type="entry name" value="ATPase_AAA_core"/>
</dbReference>
<dbReference type="Pfam" id="PF13304">
    <property type="entry name" value="AAA_21"/>
    <property type="match status" value="1"/>
</dbReference>
<protein>
    <submittedName>
        <fullName evidence="3">ATP/GTP-binding protein</fullName>
    </submittedName>
</protein>
<reference evidence="4" key="1">
    <citation type="journal article" date="2019" name="Int. J. Syst. Evol. Microbiol.">
        <title>The Global Catalogue of Microorganisms (GCM) 10K type strain sequencing project: providing services to taxonomists for standard genome sequencing and annotation.</title>
        <authorList>
            <consortium name="The Broad Institute Genomics Platform"/>
            <consortium name="The Broad Institute Genome Sequencing Center for Infectious Disease"/>
            <person name="Wu L."/>
            <person name="Ma J."/>
        </authorList>
    </citation>
    <scope>NUCLEOTIDE SEQUENCE [LARGE SCALE GENOMIC DNA]</scope>
    <source>
        <strain evidence="4">CCUG 2113</strain>
    </source>
</reference>
<organism evidence="3 4">
    <name type="scientific">Acidovorax facilis</name>
    <dbReference type="NCBI Taxonomy" id="12917"/>
    <lineage>
        <taxon>Bacteria</taxon>
        <taxon>Pseudomonadati</taxon>
        <taxon>Pseudomonadota</taxon>
        <taxon>Betaproteobacteria</taxon>
        <taxon>Burkholderiales</taxon>
        <taxon>Comamonadaceae</taxon>
        <taxon>Acidovorax</taxon>
    </lineage>
</organism>
<dbReference type="SUPFAM" id="SSF52540">
    <property type="entry name" value="P-loop containing nucleoside triphosphate hydrolases"/>
    <property type="match status" value="1"/>
</dbReference>
<gene>
    <name evidence="3" type="ORF">ACFOW3_04945</name>
</gene>
<dbReference type="Proteomes" id="UP001595693">
    <property type="component" value="Unassembled WGS sequence"/>
</dbReference>
<name>A0ABV8D741_9BURK</name>
<evidence type="ECO:0000313" key="4">
    <source>
        <dbReference type="Proteomes" id="UP001595693"/>
    </source>
</evidence>
<dbReference type="Gene3D" id="3.40.50.300">
    <property type="entry name" value="P-loop containing nucleotide triphosphate hydrolases"/>
    <property type="match status" value="2"/>
</dbReference>